<protein>
    <submittedName>
        <fullName evidence="2">Uncharacterized protein</fullName>
    </submittedName>
</protein>
<dbReference type="EMBL" id="WIGO01000336">
    <property type="protein sequence ID" value="KAF6816457.1"/>
    <property type="molecule type" value="Genomic_DNA"/>
</dbReference>
<evidence type="ECO:0000313" key="3">
    <source>
        <dbReference type="Proteomes" id="UP000654918"/>
    </source>
</evidence>
<feature type="region of interest" description="Disordered" evidence="1">
    <location>
        <begin position="1"/>
        <end position="66"/>
    </location>
</feature>
<reference evidence="2" key="1">
    <citation type="journal article" date="2020" name="Phytopathology">
        <title>Genome Sequence Resources of Colletotrichum truncatum, C. plurivorum, C. musicola, and C. sojae: Four Species Pathogenic to Soybean (Glycine max).</title>
        <authorList>
            <person name="Rogerio F."/>
            <person name="Boufleur T.R."/>
            <person name="Ciampi-Guillardi M."/>
            <person name="Sukno S.A."/>
            <person name="Thon M.R."/>
            <person name="Massola Junior N.S."/>
            <person name="Baroncelli R."/>
        </authorList>
    </citation>
    <scope>NUCLEOTIDE SEQUENCE</scope>
    <source>
        <strain evidence="2">LFN00145</strain>
    </source>
</reference>
<evidence type="ECO:0000313" key="2">
    <source>
        <dbReference type="EMBL" id="KAF6816457.1"/>
    </source>
</evidence>
<dbReference type="Proteomes" id="UP000654918">
    <property type="component" value="Unassembled WGS sequence"/>
</dbReference>
<comment type="caution">
    <text evidence="2">The sequence shown here is derived from an EMBL/GenBank/DDBJ whole genome shotgun (WGS) entry which is preliminary data.</text>
</comment>
<keyword evidence="3" id="KW-1185">Reference proteome</keyword>
<name>A0A8H6JP45_9PEZI</name>
<sequence length="66" mass="7410">MSYHPTPPGRHSQWSQDAKMPAQKDSRPRRCRAGADPPLSGPKDRQRDANTDQVPLPQRARTPATH</sequence>
<accession>A0A8H6JP45</accession>
<organism evidence="2 3">
    <name type="scientific">Colletotrichum plurivorum</name>
    <dbReference type="NCBI Taxonomy" id="2175906"/>
    <lineage>
        <taxon>Eukaryota</taxon>
        <taxon>Fungi</taxon>
        <taxon>Dikarya</taxon>
        <taxon>Ascomycota</taxon>
        <taxon>Pezizomycotina</taxon>
        <taxon>Sordariomycetes</taxon>
        <taxon>Hypocreomycetidae</taxon>
        <taxon>Glomerellales</taxon>
        <taxon>Glomerellaceae</taxon>
        <taxon>Colletotrichum</taxon>
        <taxon>Colletotrichum orchidearum species complex</taxon>
    </lineage>
</organism>
<dbReference type="AlphaFoldDB" id="A0A8H6JP45"/>
<gene>
    <name evidence="2" type="ORF">CPLU01_13848</name>
</gene>
<evidence type="ECO:0000256" key="1">
    <source>
        <dbReference type="SAM" id="MobiDB-lite"/>
    </source>
</evidence>
<proteinExistence type="predicted"/>